<dbReference type="AlphaFoldDB" id="A0A6M1SPA6"/>
<comment type="similarity">
    <text evidence="2">Belongs to the MreD family.</text>
</comment>
<feature type="transmembrane region" description="Helical" evidence="8">
    <location>
        <begin position="131"/>
        <end position="153"/>
    </location>
</feature>
<evidence type="ECO:0000256" key="1">
    <source>
        <dbReference type="ARBA" id="ARBA00004651"/>
    </source>
</evidence>
<keyword evidence="3" id="KW-1003">Cell membrane</keyword>
<evidence type="ECO:0000256" key="7">
    <source>
        <dbReference type="ARBA" id="ARBA00023136"/>
    </source>
</evidence>
<keyword evidence="4 8" id="KW-0812">Transmembrane</keyword>
<keyword evidence="7 8" id="KW-0472">Membrane</keyword>
<evidence type="ECO:0000256" key="4">
    <source>
        <dbReference type="ARBA" id="ARBA00022692"/>
    </source>
</evidence>
<accession>A0A6M1SPA6</accession>
<gene>
    <name evidence="9" type="primary">mreD</name>
    <name evidence="9" type="ORF">G3570_11235</name>
</gene>
<keyword evidence="10" id="KW-1185">Reference proteome</keyword>
<feature type="transmembrane region" description="Helical" evidence="8">
    <location>
        <begin position="9"/>
        <end position="26"/>
    </location>
</feature>
<dbReference type="RefSeq" id="WP_165142328.1">
    <property type="nucleotide sequence ID" value="NZ_JAALLT010000003.1"/>
</dbReference>
<organism evidence="9 10">
    <name type="scientific">Halalkalibaculum roseum</name>
    <dbReference type="NCBI Taxonomy" id="2709311"/>
    <lineage>
        <taxon>Bacteria</taxon>
        <taxon>Pseudomonadati</taxon>
        <taxon>Balneolota</taxon>
        <taxon>Balneolia</taxon>
        <taxon>Balneolales</taxon>
        <taxon>Balneolaceae</taxon>
        <taxon>Halalkalibaculum</taxon>
    </lineage>
</organism>
<comment type="subcellular location">
    <subcellularLocation>
        <location evidence="1">Cell membrane</location>
        <topology evidence="1">Multi-pass membrane protein</topology>
    </subcellularLocation>
</comment>
<evidence type="ECO:0000256" key="2">
    <source>
        <dbReference type="ARBA" id="ARBA00007776"/>
    </source>
</evidence>
<proteinExistence type="inferred from homology"/>
<feature type="transmembrane region" description="Helical" evidence="8">
    <location>
        <begin position="96"/>
        <end position="119"/>
    </location>
</feature>
<protein>
    <submittedName>
        <fullName evidence="9">Rod shape-determining protein MreD</fullName>
    </submittedName>
</protein>
<evidence type="ECO:0000313" key="9">
    <source>
        <dbReference type="EMBL" id="NGP77211.1"/>
    </source>
</evidence>
<dbReference type="NCBIfam" id="TIGR03426">
    <property type="entry name" value="shape_MreD"/>
    <property type="match status" value="1"/>
</dbReference>
<keyword evidence="6 8" id="KW-1133">Transmembrane helix</keyword>
<evidence type="ECO:0000256" key="5">
    <source>
        <dbReference type="ARBA" id="ARBA00022960"/>
    </source>
</evidence>
<evidence type="ECO:0000256" key="3">
    <source>
        <dbReference type="ARBA" id="ARBA00022475"/>
    </source>
</evidence>
<sequence length="156" mass="18074">MNLRHLKDFGIGLGFVALQIVLFRHLKIYEMQADMVLIYLIWYMTQRDRTSSIIMAALLGFFQDAFLDLWGLNMFSKTLIVFSAFNIIPKTKEIRLLLGQVFLSILLITLAHNLIFLGLNSFVEQYSAELMFWRQLAGNSIYTAIVGSFIYLFRTS</sequence>
<evidence type="ECO:0000256" key="6">
    <source>
        <dbReference type="ARBA" id="ARBA00022989"/>
    </source>
</evidence>
<dbReference type="EMBL" id="JAALLT010000003">
    <property type="protein sequence ID" value="NGP77211.1"/>
    <property type="molecule type" value="Genomic_DNA"/>
</dbReference>
<dbReference type="GO" id="GO:0005886">
    <property type="term" value="C:plasma membrane"/>
    <property type="evidence" value="ECO:0007669"/>
    <property type="project" value="UniProtKB-SubCell"/>
</dbReference>
<dbReference type="Proteomes" id="UP000473278">
    <property type="component" value="Unassembled WGS sequence"/>
</dbReference>
<comment type="caution">
    <text evidence="9">The sequence shown here is derived from an EMBL/GenBank/DDBJ whole genome shotgun (WGS) entry which is preliminary data.</text>
</comment>
<keyword evidence="5" id="KW-0133">Cell shape</keyword>
<name>A0A6M1SPA6_9BACT</name>
<dbReference type="InterPro" id="IPR007227">
    <property type="entry name" value="Cell_shape_determining_MreD"/>
</dbReference>
<evidence type="ECO:0000313" key="10">
    <source>
        <dbReference type="Proteomes" id="UP000473278"/>
    </source>
</evidence>
<evidence type="ECO:0000256" key="8">
    <source>
        <dbReference type="SAM" id="Phobius"/>
    </source>
</evidence>
<dbReference type="GO" id="GO:0008360">
    <property type="term" value="P:regulation of cell shape"/>
    <property type="evidence" value="ECO:0007669"/>
    <property type="project" value="UniProtKB-KW"/>
</dbReference>
<reference evidence="9 10" key="1">
    <citation type="submission" date="2020-02" db="EMBL/GenBank/DDBJ databases">
        <title>Balneolaceae bacterium YR4-1, complete genome.</title>
        <authorList>
            <person name="Li Y."/>
            <person name="Wu S."/>
        </authorList>
    </citation>
    <scope>NUCLEOTIDE SEQUENCE [LARGE SCALE GENOMIC DNA]</scope>
    <source>
        <strain evidence="9 10">YR4-1</strain>
    </source>
</reference>